<reference evidence="2 3" key="1">
    <citation type="journal article" date="2016" name="Sci. Rep.">
        <title>The Dendrobium catenatum Lindl. genome sequence provides insights into polysaccharide synthase, floral development and adaptive evolution.</title>
        <authorList>
            <person name="Zhang G.Q."/>
            <person name="Xu Q."/>
            <person name="Bian C."/>
            <person name="Tsai W.C."/>
            <person name="Yeh C.M."/>
            <person name="Liu K.W."/>
            <person name="Yoshida K."/>
            <person name="Zhang L.S."/>
            <person name="Chang S.B."/>
            <person name="Chen F."/>
            <person name="Shi Y."/>
            <person name="Su Y.Y."/>
            <person name="Zhang Y.Q."/>
            <person name="Chen L.J."/>
            <person name="Yin Y."/>
            <person name="Lin M."/>
            <person name="Huang H."/>
            <person name="Deng H."/>
            <person name="Wang Z.W."/>
            <person name="Zhu S.L."/>
            <person name="Zhao X."/>
            <person name="Deng C."/>
            <person name="Niu S.C."/>
            <person name="Huang J."/>
            <person name="Wang M."/>
            <person name="Liu G.H."/>
            <person name="Yang H.J."/>
            <person name="Xiao X.J."/>
            <person name="Hsiao Y.Y."/>
            <person name="Wu W.L."/>
            <person name="Chen Y.Y."/>
            <person name="Mitsuda N."/>
            <person name="Ohme-Takagi M."/>
            <person name="Luo Y.B."/>
            <person name="Van de Peer Y."/>
            <person name="Liu Z.J."/>
        </authorList>
    </citation>
    <scope>NUCLEOTIDE SEQUENCE [LARGE SCALE GENOMIC DNA]</scope>
    <source>
        <tissue evidence="2">The whole plant</tissue>
    </source>
</reference>
<proteinExistence type="predicted"/>
<dbReference type="Proteomes" id="UP000233837">
    <property type="component" value="Unassembled WGS sequence"/>
</dbReference>
<organism evidence="2 3">
    <name type="scientific">Dendrobium catenatum</name>
    <dbReference type="NCBI Taxonomy" id="906689"/>
    <lineage>
        <taxon>Eukaryota</taxon>
        <taxon>Viridiplantae</taxon>
        <taxon>Streptophyta</taxon>
        <taxon>Embryophyta</taxon>
        <taxon>Tracheophyta</taxon>
        <taxon>Spermatophyta</taxon>
        <taxon>Magnoliopsida</taxon>
        <taxon>Liliopsida</taxon>
        <taxon>Asparagales</taxon>
        <taxon>Orchidaceae</taxon>
        <taxon>Epidendroideae</taxon>
        <taxon>Malaxideae</taxon>
        <taxon>Dendrobiinae</taxon>
        <taxon>Dendrobium</taxon>
    </lineage>
</organism>
<feature type="region of interest" description="Disordered" evidence="1">
    <location>
        <begin position="40"/>
        <end position="77"/>
    </location>
</feature>
<gene>
    <name evidence="2" type="ORF">MA16_Dca023588</name>
</gene>
<keyword evidence="3" id="KW-1185">Reference proteome</keyword>
<evidence type="ECO:0000313" key="2">
    <source>
        <dbReference type="EMBL" id="PKU87745.1"/>
    </source>
</evidence>
<evidence type="ECO:0000256" key="1">
    <source>
        <dbReference type="SAM" id="MobiDB-lite"/>
    </source>
</evidence>
<evidence type="ECO:0000313" key="3">
    <source>
        <dbReference type="Proteomes" id="UP000233837"/>
    </source>
</evidence>
<dbReference type="AlphaFoldDB" id="A0A2I0XIL0"/>
<reference evidence="2 3" key="2">
    <citation type="journal article" date="2017" name="Nature">
        <title>The Apostasia genome and the evolution of orchids.</title>
        <authorList>
            <person name="Zhang G.Q."/>
            <person name="Liu K.W."/>
            <person name="Li Z."/>
            <person name="Lohaus R."/>
            <person name="Hsiao Y.Y."/>
            <person name="Niu S.C."/>
            <person name="Wang J.Y."/>
            <person name="Lin Y.C."/>
            <person name="Xu Q."/>
            <person name="Chen L.J."/>
            <person name="Yoshida K."/>
            <person name="Fujiwara S."/>
            <person name="Wang Z.W."/>
            <person name="Zhang Y.Q."/>
            <person name="Mitsuda N."/>
            <person name="Wang M."/>
            <person name="Liu G.H."/>
            <person name="Pecoraro L."/>
            <person name="Huang H.X."/>
            <person name="Xiao X.J."/>
            <person name="Lin M."/>
            <person name="Wu X.Y."/>
            <person name="Wu W.L."/>
            <person name="Chen Y.Y."/>
            <person name="Chang S.B."/>
            <person name="Sakamoto S."/>
            <person name="Ohme-Takagi M."/>
            <person name="Yagi M."/>
            <person name="Zeng S.J."/>
            <person name="Shen C.Y."/>
            <person name="Yeh C.M."/>
            <person name="Luo Y.B."/>
            <person name="Tsai W.C."/>
            <person name="Van de Peer Y."/>
            <person name="Liu Z.J."/>
        </authorList>
    </citation>
    <scope>NUCLEOTIDE SEQUENCE [LARGE SCALE GENOMIC DNA]</scope>
    <source>
        <tissue evidence="2">The whole plant</tissue>
    </source>
</reference>
<dbReference type="EMBL" id="KZ501855">
    <property type="protein sequence ID" value="PKU87745.1"/>
    <property type="molecule type" value="Genomic_DNA"/>
</dbReference>
<accession>A0A2I0XIL0</accession>
<sequence length="99" mass="10879">MLCLNVKPAQELKRVARPTGPLSIHRQELEVIAALLNQPHAFPSNSGGFEPKLSPRQETSLPILDRAGQYNGPNATQPMEQVQSFKALNASTRMTSSRN</sequence>
<protein>
    <submittedName>
        <fullName evidence="2">Uncharacterized protein</fullName>
    </submittedName>
</protein>
<name>A0A2I0XIL0_9ASPA</name>